<protein>
    <submittedName>
        <fullName evidence="1">Uncharacterized protein</fullName>
    </submittedName>
</protein>
<evidence type="ECO:0000313" key="1">
    <source>
        <dbReference type="EMBL" id="KAL1275062.1"/>
    </source>
</evidence>
<evidence type="ECO:0000313" key="2">
    <source>
        <dbReference type="Proteomes" id="UP001558613"/>
    </source>
</evidence>
<sequence>MEGRKGDMIKKKVLEPVDGVYEPLPQHRARFIHLNHILSGRRKCVAHFFCFPRGGGPTVDIILPSLFVRPPASPFARRGAEPHHHHNQRSRCLCVSALAVGTRVPCYPTTMNSDINMYLGREKAGIMRKRALLLRKGCSFEIT</sequence>
<organism evidence="1 2">
    <name type="scientific">Cirrhinus molitorella</name>
    <name type="common">mud carp</name>
    <dbReference type="NCBI Taxonomy" id="172907"/>
    <lineage>
        <taxon>Eukaryota</taxon>
        <taxon>Metazoa</taxon>
        <taxon>Chordata</taxon>
        <taxon>Craniata</taxon>
        <taxon>Vertebrata</taxon>
        <taxon>Euteleostomi</taxon>
        <taxon>Actinopterygii</taxon>
        <taxon>Neopterygii</taxon>
        <taxon>Teleostei</taxon>
        <taxon>Ostariophysi</taxon>
        <taxon>Cypriniformes</taxon>
        <taxon>Cyprinidae</taxon>
        <taxon>Labeoninae</taxon>
        <taxon>Labeonini</taxon>
        <taxon>Cirrhinus</taxon>
    </lineage>
</organism>
<feature type="non-terminal residue" evidence="1">
    <location>
        <position position="143"/>
    </location>
</feature>
<keyword evidence="2" id="KW-1185">Reference proteome</keyword>
<gene>
    <name evidence="1" type="ORF">QQF64_027876</name>
</gene>
<comment type="caution">
    <text evidence="1">The sequence shown here is derived from an EMBL/GenBank/DDBJ whole genome shotgun (WGS) entry which is preliminary data.</text>
</comment>
<accession>A0ABR3NDZ2</accession>
<reference evidence="1 2" key="1">
    <citation type="submission" date="2023-09" db="EMBL/GenBank/DDBJ databases">
        <authorList>
            <person name="Wang M."/>
        </authorList>
    </citation>
    <scope>NUCLEOTIDE SEQUENCE [LARGE SCALE GENOMIC DNA]</scope>
    <source>
        <strain evidence="1">GT-2023</strain>
        <tissue evidence="1">Liver</tissue>
    </source>
</reference>
<name>A0ABR3NDZ2_9TELE</name>
<dbReference type="Proteomes" id="UP001558613">
    <property type="component" value="Unassembled WGS sequence"/>
</dbReference>
<proteinExistence type="predicted"/>
<dbReference type="EMBL" id="JAYMGO010000005">
    <property type="protein sequence ID" value="KAL1275062.1"/>
    <property type="molecule type" value="Genomic_DNA"/>
</dbReference>